<comment type="caution">
    <text evidence="1">The sequence shown here is derived from an EMBL/GenBank/DDBJ whole genome shotgun (WGS) entry which is preliminary data.</text>
</comment>
<feature type="non-terminal residue" evidence="1">
    <location>
        <position position="1"/>
    </location>
</feature>
<keyword evidence="2" id="KW-1185">Reference proteome</keyword>
<sequence>FLQNSVNKVFDVYLNESQESLVGICGVEASTTTIFGTLWRGGYRMKKLGWAAMEQSTIKRAEYTFKIDMEYPPSSLSL</sequence>
<name>A0ABR3FC34_9AGAR</name>
<organism evidence="1 2">
    <name type="scientific">Marasmius crinis-equi</name>
    <dbReference type="NCBI Taxonomy" id="585013"/>
    <lineage>
        <taxon>Eukaryota</taxon>
        <taxon>Fungi</taxon>
        <taxon>Dikarya</taxon>
        <taxon>Basidiomycota</taxon>
        <taxon>Agaricomycotina</taxon>
        <taxon>Agaricomycetes</taxon>
        <taxon>Agaricomycetidae</taxon>
        <taxon>Agaricales</taxon>
        <taxon>Marasmiineae</taxon>
        <taxon>Marasmiaceae</taxon>
        <taxon>Marasmius</taxon>
    </lineage>
</organism>
<evidence type="ECO:0000313" key="1">
    <source>
        <dbReference type="EMBL" id="KAL0572656.1"/>
    </source>
</evidence>
<proteinExistence type="predicted"/>
<accession>A0ABR3FC34</accession>
<dbReference type="EMBL" id="JBAHYK010000601">
    <property type="protein sequence ID" value="KAL0572656.1"/>
    <property type="molecule type" value="Genomic_DNA"/>
</dbReference>
<evidence type="ECO:0000313" key="2">
    <source>
        <dbReference type="Proteomes" id="UP001465976"/>
    </source>
</evidence>
<protein>
    <submittedName>
        <fullName evidence="1">Uncharacterized protein</fullName>
    </submittedName>
</protein>
<dbReference type="Proteomes" id="UP001465976">
    <property type="component" value="Unassembled WGS sequence"/>
</dbReference>
<gene>
    <name evidence="1" type="ORF">V5O48_009314</name>
</gene>
<reference evidence="1 2" key="1">
    <citation type="submission" date="2024-02" db="EMBL/GenBank/DDBJ databases">
        <title>A draft genome for the cacao thread blight pathogen Marasmius crinis-equi.</title>
        <authorList>
            <person name="Cohen S.P."/>
            <person name="Baruah I.K."/>
            <person name="Amoako-Attah I."/>
            <person name="Bukari Y."/>
            <person name="Meinhardt L.W."/>
            <person name="Bailey B.A."/>
        </authorList>
    </citation>
    <scope>NUCLEOTIDE SEQUENCE [LARGE SCALE GENOMIC DNA]</scope>
    <source>
        <strain evidence="1 2">GH-76</strain>
    </source>
</reference>